<name>A0A5J4PEX6_9ZZZZ</name>
<dbReference type="Gene3D" id="3.40.30.10">
    <property type="entry name" value="Glutaredoxin"/>
    <property type="match status" value="1"/>
</dbReference>
<dbReference type="AlphaFoldDB" id="A0A5J4PEX6"/>
<sequence>ASACFVETEGTKSGLFDKYRLQQGFTSYLLDKDGVILAKDVSAKELDTLLK</sequence>
<proteinExistence type="predicted"/>
<accession>A0A5J4PEX6</accession>
<gene>
    <name evidence="1" type="ORF">EZS27_040839</name>
</gene>
<organism evidence="1">
    <name type="scientific">termite gut metagenome</name>
    <dbReference type="NCBI Taxonomy" id="433724"/>
    <lineage>
        <taxon>unclassified sequences</taxon>
        <taxon>metagenomes</taxon>
        <taxon>organismal metagenomes</taxon>
    </lineage>
</organism>
<reference evidence="1" key="1">
    <citation type="submission" date="2019-03" db="EMBL/GenBank/DDBJ databases">
        <title>Single cell metagenomics reveals metabolic interactions within the superorganism composed of flagellate Streblomastix strix and complex community of Bacteroidetes bacteria on its surface.</title>
        <authorList>
            <person name="Treitli S.C."/>
            <person name="Kolisko M."/>
            <person name="Husnik F."/>
            <person name="Keeling P."/>
            <person name="Hampl V."/>
        </authorList>
    </citation>
    <scope>NUCLEOTIDE SEQUENCE</scope>
    <source>
        <strain evidence="1">STM</strain>
    </source>
</reference>
<evidence type="ECO:0000313" key="1">
    <source>
        <dbReference type="EMBL" id="KAA6307490.1"/>
    </source>
</evidence>
<protein>
    <submittedName>
        <fullName evidence="1">Thiol-disulfide oxidoreductase ResA</fullName>
    </submittedName>
</protein>
<feature type="non-terminal residue" evidence="1">
    <location>
        <position position="1"/>
    </location>
</feature>
<dbReference type="EMBL" id="SNRY01009133">
    <property type="protein sequence ID" value="KAA6307490.1"/>
    <property type="molecule type" value="Genomic_DNA"/>
</dbReference>
<comment type="caution">
    <text evidence="1">The sequence shown here is derived from an EMBL/GenBank/DDBJ whole genome shotgun (WGS) entry which is preliminary data.</text>
</comment>